<dbReference type="EMBL" id="DVOE01000033">
    <property type="protein sequence ID" value="HIU98657.1"/>
    <property type="molecule type" value="Genomic_DNA"/>
</dbReference>
<dbReference type="PANTHER" id="PTHR46658:SF1">
    <property type="entry name" value="CYS OR MET METABOLISM PYRIDOXAL-PHOSPHATE-DEPENDENT ENZYME"/>
    <property type="match status" value="1"/>
</dbReference>
<organism evidence="1 2">
    <name type="scientific">Candidatus Limadaptatus stercoripullorum</name>
    <dbReference type="NCBI Taxonomy" id="2840846"/>
    <lineage>
        <taxon>Bacteria</taxon>
        <taxon>Bacillati</taxon>
        <taxon>Bacillota</taxon>
        <taxon>Clostridia</taxon>
        <taxon>Eubacteriales</taxon>
        <taxon>Candidatus Limadaptatus</taxon>
    </lineage>
</organism>
<gene>
    <name evidence="1" type="ORF">IAC73_02295</name>
</gene>
<evidence type="ECO:0000313" key="1">
    <source>
        <dbReference type="EMBL" id="HIU98657.1"/>
    </source>
</evidence>
<proteinExistence type="predicted"/>
<dbReference type="InterPro" id="IPR009651">
    <property type="entry name" value="Met_g_lyase_put"/>
</dbReference>
<dbReference type="InterPro" id="IPR015424">
    <property type="entry name" value="PyrdxlP-dep_Trfase"/>
</dbReference>
<comment type="caution">
    <text evidence="1">The sequence shown here is derived from an EMBL/GenBank/DDBJ whole genome shotgun (WGS) entry which is preliminary data.</text>
</comment>
<protein>
    <submittedName>
        <fullName evidence="1">Methionine gamma-lyase family protein</fullName>
    </submittedName>
</protein>
<name>A0A9D1SVI6_9FIRM</name>
<evidence type="ECO:0000313" key="2">
    <source>
        <dbReference type="Proteomes" id="UP000886857"/>
    </source>
</evidence>
<reference evidence="1" key="1">
    <citation type="submission" date="2020-10" db="EMBL/GenBank/DDBJ databases">
        <authorList>
            <person name="Gilroy R."/>
        </authorList>
    </citation>
    <scope>NUCLEOTIDE SEQUENCE</scope>
    <source>
        <strain evidence="1">10406</strain>
    </source>
</reference>
<sequence>MTREKAEQMVKAAVRSLGEKFEEIDEIALRNQQKVLDAFRENAVQARHFYGSTGYGYDDAGRDTLGRVFARALGAESALVSPLISTGTQAITLMLFAALRPGDRFISASGKPYDTLSDVISGENCGSLADYGVTFSAVELCAGDPADPNFDFDAIKRELESSPVRAVFVGRSRGYEWRDAISVEKIADLVRFVKKISPETLILVDNCYGEFVEVIEPTDVGADLIAGSLIKNIGGGIAPTGGYVAGRAELVDLAARRLTAPSLGAEVGSYISGYLPYYQGLFLAPQAVKNAVKSAYLFAKAFSDAGYPALPDAGRTAYDIVASIRMRSADELIGFCRAVQSVSPVDSNVVPEPWAMPGYQSDVIMAAGAFVQGSSIELSADSPIKEPYTVYVQGGLTFEHAVTAVTRTLERVLP</sequence>
<dbReference type="Gene3D" id="3.40.640.10">
    <property type="entry name" value="Type I PLP-dependent aspartate aminotransferase-like (Major domain)"/>
    <property type="match status" value="1"/>
</dbReference>
<reference evidence="1" key="2">
    <citation type="journal article" date="2021" name="PeerJ">
        <title>Extensive microbial diversity within the chicken gut microbiome revealed by metagenomics and culture.</title>
        <authorList>
            <person name="Gilroy R."/>
            <person name="Ravi A."/>
            <person name="Getino M."/>
            <person name="Pursley I."/>
            <person name="Horton D.L."/>
            <person name="Alikhan N.F."/>
            <person name="Baker D."/>
            <person name="Gharbi K."/>
            <person name="Hall N."/>
            <person name="Watson M."/>
            <person name="Adriaenssens E.M."/>
            <person name="Foster-Nyarko E."/>
            <person name="Jarju S."/>
            <person name="Secka A."/>
            <person name="Antonio M."/>
            <person name="Oren A."/>
            <person name="Chaudhuri R.R."/>
            <person name="La Ragione R."/>
            <person name="Hildebrand F."/>
            <person name="Pallen M.J."/>
        </authorList>
    </citation>
    <scope>NUCLEOTIDE SEQUENCE</scope>
    <source>
        <strain evidence="1">10406</strain>
    </source>
</reference>
<dbReference type="PANTHER" id="PTHR46658">
    <property type="entry name" value="CYS OR MET METABOLISM PYRIDOXAL-PHOSPHATE-DEPENDENT ENZYME"/>
    <property type="match status" value="1"/>
</dbReference>
<accession>A0A9D1SVI6</accession>
<dbReference type="AlphaFoldDB" id="A0A9D1SVI6"/>
<dbReference type="InterPro" id="IPR015421">
    <property type="entry name" value="PyrdxlP-dep_Trfase_major"/>
</dbReference>
<dbReference type="SUPFAM" id="SSF53383">
    <property type="entry name" value="PLP-dependent transferases"/>
    <property type="match status" value="1"/>
</dbReference>
<dbReference type="Gene3D" id="3.90.1150.60">
    <property type="entry name" value="Methioning gamme-lyase, C-terminal domain"/>
    <property type="match status" value="1"/>
</dbReference>
<dbReference type="Pfam" id="PF06838">
    <property type="entry name" value="Met_gamma_lyase"/>
    <property type="match status" value="1"/>
</dbReference>
<dbReference type="Proteomes" id="UP000886857">
    <property type="component" value="Unassembled WGS sequence"/>
</dbReference>